<sequence>MVPVLNHLGIDVACYGNHDFDFGEQRFTELSAQCNFPWLLSNAFSLSNSLLASAHPHIIKQVGPLRVGFFGLAGTDWPSNCQHLPSDTHIEDPAECSTRMAALMREEYNVDVVIAVTHMRMEEDLDVVSRCLSVDLILGGHDHDHMIRGSRYTESKNHAEGDIKVVKSGTDFREFSVVKVHVDKCQDSWRIRMVEGMRPLYLSTVVPSFTTLPVDRVQENDFGAEDPRTLAIIANVDQRIASLSHNRIAYTAVPLHGLTSHVRSAETNLGNLLADAVRAYYDTDIAFVNSGSIRCDRVIPVGALTVRDIIDIVPFANPWVVKHIPGRLILQALENSVSDMRSDGRFLQLSGLNIVVDFSRAEGQRILSALLSSGAPLKTDTAYTVTMQRFIAEGFDGYSLFRDAVNLVDREAAVTDTSLLMALLSSERRHGADKASDGSDERLVRAARAIVVGTREGLPVLSPVVTERIRTV</sequence>
<dbReference type="Proteomes" id="UP000007431">
    <property type="component" value="Unassembled WGS sequence"/>
</dbReference>
<dbReference type="InterPro" id="IPR036907">
    <property type="entry name" value="5'-Nucleotdase_C_sf"/>
</dbReference>
<dbReference type="PANTHER" id="PTHR11575:SF41">
    <property type="entry name" value="PUTATIVE (AFU_ORTHOLOGUE AFUA_1G01160)-RELATED"/>
    <property type="match status" value="1"/>
</dbReference>
<evidence type="ECO:0000256" key="2">
    <source>
        <dbReference type="RuleBase" id="RU362119"/>
    </source>
</evidence>
<dbReference type="OMA" id="YTIAMVS"/>
<dbReference type="Pfam" id="PF02872">
    <property type="entry name" value="5_nucleotid_C"/>
    <property type="match status" value="1"/>
</dbReference>
<dbReference type="GO" id="GO:0016787">
    <property type="term" value="F:hydrolase activity"/>
    <property type="evidence" value="ECO:0007669"/>
    <property type="project" value="UniProtKB-KW"/>
</dbReference>
<reference evidence="4 5" key="1">
    <citation type="journal article" date="2010" name="Nat. Biotechnol.">
        <title>Genome sequence of the model mushroom Schizophyllum commune.</title>
        <authorList>
            <person name="Ohm R.A."/>
            <person name="de Jong J.F."/>
            <person name="Lugones L.G."/>
            <person name="Aerts A."/>
            <person name="Kothe E."/>
            <person name="Stajich J.E."/>
            <person name="de Vries R.P."/>
            <person name="Record E."/>
            <person name="Levasseur A."/>
            <person name="Baker S.E."/>
            <person name="Bartholomew K.A."/>
            <person name="Coutinho P.M."/>
            <person name="Erdmann S."/>
            <person name="Fowler T.J."/>
            <person name="Gathman A.C."/>
            <person name="Lombard V."/>
            <person name="Henrissat B."/>
            <person name="Knabe N."/>
            <person name="Kuees U."/>
            <person name="Lilly W.W."/>
            <person name="Lindquist E."/>
            <person name="Lucas S."/>
            <person name="Magnuson J.K."/>
            <person name="Piumi F."/>
            <person name="Raudaskoski M."/>
            <person name="Salamov A."/>
            <person name="Schmutz J."/>
            <person name="Schwarze F.W.M.R."/>
            <person name="vanKuyk P.A."/>
            <person name="Horton J.S."/>
            <person name="Grigoriev I.V."/>
            <person name="Woesten H.A.B."/>
        </authorList>
    </citation>
    <scope>NUCLEOTIDE SEQUENCE [LARGE SCALE GENOMIC DNA]</scope>
    <source>
        <strain evidence="5">H4-8 / FGSC 9210</strain>
    </source>
</reference>
<dbReference type="SUPFAM" id="SSF55816">
    <property type="entry name" value="5'-nucleotidase (syn. UDP-sugar hydrolase), C-terminal domain"/>
    <property type="match status" value="1"/>
</dbReference>
<evidence type="ECO:0000313" key="4">
    <source>
        <dbReference type="EMBL" id="EFI94944.1"/>
    </source>
</evidence>
<evidence type="ECO:0000259" key="3">
    <source>
        <dbReference type="Pfam" id="PF02872"/>
    </source>
</evidence>
<dbReference type="HOGENOM" id="CLU_005854_7_2_1"/>
<dbReference type="GO" id="GO:0000166">
    <property type="term" value="F:nucleotide binding"/>
    <property type="evidence" value="ECO:0007669"/>
    <property type="project" value="UniProtKB-KW"/>
</dbReference>
<dbReference type="EMBL" id="GL377309">
    <property type="protein sequence ID" value="EFI94944.1"/>
    <property type="molecule type" value="Genomic_DNA"/>
</dbReference>
<gene>
    <name evidence="4" type="ORF">SCHCODRAFT_78310</name>
</gene>
<evidence type="ECO:0000313" key="5">
    <source>
        <dbReference type="Proteomes" id="UP000007431"/>
    </source>
</evidence>
<name>D8QCK0_SCHCM</name>
<dbReference type="InterPro" id="IPR006179">
    <property type="entry name" value="5_nucleotidase/apyrase"/>
</dbReference>
<evidence type="ECO:0000256" key="1">
    <source>
        <dbReference type="ARBA" id="ARBA00006654"/>
    </source>
</evidence>
<keyword evidence="2" id="KW-0547">Nucleotide-binding</keyword>
<dbReference type="PRINTS" id="PR01607">
    <property type="entry name" value="APYRASEFAMLY"/>
</dbReference>
<protein>
    <recommendedName>
        <fullName evidence="3">5'-Nucleotidase C-terminal domain-containing protein</fullName>
    </recommendedName>
</protein>
<dbReference type="InterPro" id="IPR008334">
    <property type="entry name" value="5'-Nucleotdase_C"/>
</dbReference>
<dbReference type="eggNOG" id="KOG4419">
    <property type="taxonomic scope" value="Eukaryota"/>
</dbReference>
<organism evidence="5">
    <name type="scientific">Schizophyllum commune (strain H4-8 / FGSC 9210)</name>
    <name type="common">Split gill fungus</name>
    <dbReference type="NCBI Taxonomy" id="578458"/>
    <lineage>
        <taxon>Eukaryota</taxon>
        <taxon>Fungi</taxon>
        <taxon>Dikarya</taxon>
        <taxon>Basidiomycota</taxon>
        <taxon>Agaricomycotina</taxon>
        <taxon>Agaricomycetes</taxon>
        <taxon>Agaricomycetidae</taxon>
        <taxon>Agaricales</taxon>
        <taxon>Schizophyllaceae</taxon>
        <taxon>Schizophyllum</taxon>
    </lineage>
</organism>
<dbReference type="AlphaFoldDB" id="D8QCK0"/>
<dbReference type="InParanoid" id="D8QCK0"/>
<keyword evidence="5" id="KW-1185">Reference proteome</keyword>
<dbReference type="SUPFAM" id="SSF56300">
    <property type="entry name" value="Metallo-dependent phosphatases"/>
    <property type="match status" value="1"/>
</dbReference>
<comment type="similarity">
    <text evidence="1 2">Belongs to the 5'-nucleotidase family.</text>
</comment>
<dbReference type="PANTHER" id="PTHR11575">
    <property type="entry name" value="5'-NUCLEOTIDASE-RELATED"/>
    <property type="match status" value="1"/>
</dbReference>
<dbReference type="Gene3D" id="3.90.780.10">
    <property type="entry name" value="5'-Nucleotidase, C-terminal domain"/>
    <property type="match status" value="1"/>
</dbReference>
<dbReference type="GO" id="GO:0009166">
    <property type="term" value="P:nucleotide catabolic process"/>
    <property type="evidence" value="ECO:0007669"/>
    <property type="project" value="InterPro"/>
</dbReference>
<keyword evidence="2" id="KW-0378">Hydrolase</keyword>
<feature type="domain" description="5'-Nucleotidase C-terminal" evidence="3">
    <location>
        <begin position="257"/>
        <end position="401"/>
    </location>
</feature>
<dbReference type="STRING" id="578458.D8QCK0"/>
<dbReference type="VEuPathDB" id="FungiDB:SCHCODRAFT_02635092"/>
<proteinExistence type="inferred from homology"/>
<accession>D8QCK0</accession>
<dbReference type="Gene3D" id="3.60.21.10">
    <property type="match status" value="1"/>
</dbReference>
<dbReference type="InterPro" id="IPR029052">
    <property type="entry name" value="Metallo-depent_PP-like"/>
</dbReference>